<dbReference type="RefSeq" id="YP_009482561.1">
    <property type="nucleotide sequence ID" value="NC_037666.1"/>
</dbReference>
<feature type="region of interest" description="Disordered" evidence="1">
    <location>
        <begin position="74"/>
        <end position="160"/>
    </location>
</feature>
<reference evidence="2" key="1">
    <citation type="journal article" date="2018" name="Nat. Commun.">
        <title>Diversity and evolution of the emerging Pandoraviridae family.</title>
        <authorList>
            <person name="Legendre M."/>
            <person name="Fabre E."/>
            <person name="Poirot O."/>
            <person name="Jeudy S."/>
            <person name="Lartigue A."/>
            <person name="Alempic J.M."/>
            <person name="Beucher L."/>
            <person name="Philippe N."/>
            <person name="Bertaux L."/>
            <person name="Christo-Foroux E."/>
            <person name="Labadie K."/>
            <person name="Coute Y."/>
            <person name="Abergel C."/>
            <person name="Claverie J.M."/>
        </authorList>
    </citation>
    <scope>NUCLEOTIDE SEQUENCE [LARGE SCALE GENOMIC DNA]</scope>
    <source>
        <strain evidence="2">Neocaledonia</strain>
    </source>
</reference>
<accession>A0A2U7UDL2</accession>
<evidence type="ECO:0000313" key="2">
    <source>
        <dbReference type="EMBL" id="AVK76558.1"/>
    </source>
</evidence>
<dbReference type="GeneID" id="36842294"/>
<protein>
    <submittedName>
        <fullName evidence="2">Uncharacterized protein</fullName>
    </submittedName>
</protein>
<feature type="compositionally biased region" description="Low complexity" evidence="1">
    <location>
        <begin position="130"/>
        <end position="146"/>
    </location>
</feature>
<name>A0A2U7UDL2_9VIRU</name>
<organism evidence="2">
    <name type="scientific">Pandoravirus neocaledonia</name>
    <dbReference type="NCBI Taxonomy" id="2107708"/>
    <lineage>
        <taxon>Viruses</taxon>
        <taxon>Pandoravirus</taxon>
    </lineage>
</organism>
<gene>
    <name evidence="2" type="ORF">pneo_cds_951</name>
</gene>
<feature type="region of interest" description="Disordered" evidence="1">
    <location>
        <begin position="308"/>
        <end position="329"/>
    </location>
</feature>
<feature type="region of interest" description="Disordered" evidence="1">
    <location>
        <begin position="28"/>
        <end position="50"/>
    </location>
</feature>
<dbReference type="Proteomes" id="UP000249287">
    <property type="component" value="Segment"/>
</dbReference>
<sequence length="329" mass="33450">MTTRRHNANPFARVLGAAALAPVRPAAAADATPVPPQASSGTGDVTTPPEVVAPTLTAASQRWRNYAPPVVSVPETAPTTKETPEPVAPVAAPASRHSFMSTRRLASRAPSTALLPQAEEGAPTRAIRDSAPATSTPAPVPTVTASGVGPARTPSPVPHLPLAVTADARTPTTPSPCLPRAVPLCDPTPLDAAPSLTRPAPTEPKLVSDGAESVVALAAALAEVARQRALVARLVAIVAADCPSCCAKVVGALVDAPVSHGVPTTAATAAPIAGTPLTTGLPQQHNHFHLSIDSRHETSRASRLRHKALGVARKSSSSSIGRRARPSTL</sequence>
<evidence type="ECO:0000256" key="1">
    <source>
        <dbReference type="SAM" id="MobiDB-lite"/>
    </source>
</evidence>
<proteinExistence type="predicted"/>
<dbReference type="EMBL" id="MG011690">
    <property type="protein sequence ID" value="AVK76558.1"/>
    <property type="molecule type" value="Genomic_DNA"/>
</dbReference>
<dbReference type="KEGG" id="vg:36842294"/>